<dbReference type="AlphaFoldDB" id="A0A150FRL5"/>
<dbReference type="InterPro" id="IPR000394">
    <property type="entry name" value="RNA_pol_sigma_54"/>
</dbReference>
<gene>
    <name evidence="11" type="ORF">JWYL7_1336</name>
    <name evidence="12" type="ORF">SAMN05661008_00185</name>
</gene>
<evidence type="ECO:0000256" key="2">
    <source>
        <dbReference type="ARBA" id="ARBA00022478"/>
    </source>
</evidence>
<dbReference type="PROSITE" id="PS00717">
    <property type="entry name" value="SIGMA54_1"/>
    <property type="match status" value="1"/>
</dbReference>
<evidence type="ECO:0000256" key="3">
    <source>
        <dbReference type="ARBA" id="ARBA00022679"/>
    </source>
</evidence>
<dbReference type="NCBIfam" id="TIGR02395">
    <property type="entry name" value="rpoN_sigma"/>
    <property type="match status" value="1"/>
</dbReference>
<dbReference type="Proteomes" id="UP000092605">
    <property type="component" value="Unassembled WGS sequence"/>
</dbReference>
<accession>A0A150FRL5</accession>
<dbReference type="Pfam" id="PF04552">
    <property type="entry name" value="Sigma54_DBD"/>
    <property type="match status" value="1"/>
</dbReference>
<dbReference type="PANTHER" id="PTHR32248:SF4">
    <property type="entry name" value="RNA POLYMERASE SIGMA-54 FACTOR"/>
    <property type="match status" value="1"/>
</dbReference>
<dbReference type="Gene3D" id="1.10.10.1330">
    <property type="entry name" value="RNA polymerase sigma-54 factor, core-binding domain"/>
    <property type="match status" value="1"/>
</dbReference>
<sequence>MEMRFNLDIRQTQKLVLTKQLKQSLEILTMTTSELEEKIIKENEENPVITVEKNENIDWLRYIQKNKKDIIQNEISETINLENMIKYQMTLYDYLKDQVRYINLDKKDKKIIHYIIDSIDEDGYLRVDIKDIQKDLRIDEKTLLKNLKVVQTLEPSGVGARNLKECLLIQLKELRNNEDIIENIIKEDLDLLAKKKYKDLCRKYKIKEEKLFDICKIIKNLEPKPGRKFSSYTNNYIQPDVIVEKVGSDLLVYINDKHIPTITINKFYEEILKNTKDENAKEYIKEKLNRAVTLIKNIENRKNTILKISEEIVNIQKEFFTKGKRYLKPMILKDIANKLNIHESTVSRAVNGKYILTPYGLFELKYFFSSGLNEAIASTSIKDMIKEIIDSENKQKPYSDQQIVDILKNKNINVSRRTVAKYREEMGILSSSRRKSL</sequence>
<evidence type="ECO:0000256" key="1">
    <source>
        <dbReference type="ARBA" id="ARBA00008798"/>
    </source>
</evidence>
<dbReference type="Pfam" id="PF00309">
    <property type="entry name" value="Sigma54_AID"/>
    <property type="match status" value="1"/>
</dbReference>
<dbReference type="GO" id="GO:0016779">
    <property type="term" value="F:nucleotidyltransferase activity"/>
    <property type="evidence" value="ECO:0007669"/>
    <property type="project" value="UniProtKB-KW"/>
</dbReference>
<evidence type="ECO:0000256" key="7">
    <source>
        <dbReference type="ARBA" id="ARBA00023125"/>
    </source>
</evidence>
<dbReference type="PATRIC" id="fig|1121328.3.peg.1345"/>
<keyword evidence="6" id="KW-0731">Sigma factor</keyword>
<evidence type="ECO:0000259" key="10">
    <source>
        <dbReference type="Pfam" id="PF04963"/>
    </source>
</evidence>
<evidence type="ECO:0000313" key="13">
    <source>
        <dbReference type="Proteomes" id="UP000092605"/>
    </source>
</evidence>
<evidence type="ECO:0000259" key="9">
    <source>
        <dbReference type="Pfam" id="PF04552"/>
    </source>
</evidence>
<dbReference type="GO" id="GO:0003677">
    <property type="term" value="F:DNA binding"/>
    <property type="evidence" value="ECO:0007669"/>
    <property type="project" value="UniProtKB-KW"/>
</dbReference>
<evidence type="ECO:0000256" key="8">
    <source>
        <dbReference type="ARBA" id="ARBA00023163"/>
    </source>
</evidence>
<dbReference type="PROSITE" id="PS50044">
    <property type="entry name" value="SIGMA54_3"/>
    <property type="match status" value="1"/>
</dbReference>
<keyword evidence="3" id="KW-0808">Transferase</keyword>
<keyword evidence="4" id="KW-0548">Nucleotidyltransferase</keyword>
<protein>
    <submittedName>
        <fullName evidence="11 12">RNA polymerase, sigma 54 subunit, RpoN</fullName>
    </submittedName>
</protein>
<dbReference type="GO" id="GO:0006352">
    <property type="term" value="P:DNA-templated transcription initiation"/>
    <property type="evidence" value="ECO:0007669"/>
    <property type="project" value="InterPro"/>
</dbReference>
<dbReference type="EMBL" id="LSFY01000001">
    <property type="protein sequence ID" value="KXZ40261.1"/>
    <property type="molecule type" value="Genomic_DNA"/>
</dbReference>
<dbReference type="PIRSF" id="PIRSF000774">
    <property type="entry name" value="RpoN"/>
    <property type="match status" value="1"/>
</dbReference>
<keyword evidence="5" id="KW-0805">Transcription regulation</keyword>
<dbReference type="Proteomes" id="UP000323392">
    <property type="component" value="Unassembled WGS sequence"/>
</dbReference>
<keyword evidence="7" id="KW-0238">DNA-binding</keyword>
<reference evidence="12 14" key="2">
    <citation type="submission" date="2016-11" db="EMBL/GenBank/DDBJ databases">
        <authorList>
            <person name="Varghese N."/>
            <person name="Submissions S."/>
        </authorList>
    </citation>
    <scope>NUCLEOTIDE SEQUENCE [LARGE SCALE GENOMIC DNA]</scope>
    <source>
        <strain evidence="12 14">DSM 7308</strain>
    </source>
</reference>
<evidence type="ECO:0000256" key="6">
    <source>
        <dbReference type="ARBA" id="ARBA00023082"/>
    </source>
</evidence>
<feature type="domain" description="RNA polymerase sigma factor 54 DNA-binding" evidence="9">
    <location>
        <begin position="282"/>
        <end position="435"/>
    </location>
</feature>
<dbReference type="InterPro" id="IPR007046">
    <property type="entry name" value="RNA_pol_sigma_54_core-bd"/>
</dbReference>
<dbReference type="Pfam" id="PF04963">
    <property type="entry name" value="Sigma54_CBD"/>
    <property type="match status" value="1"/>
</dbReference>
<name>A0A150FRL5_CLOPD</name>
<dbReference type="GO" id="GO:0016987">
    <property type="term" value="F:sigma factor activity"/>
    <property type="evidence" value="ECO:0007669"/>
    <property type="project" value="UniProtKB-KW"/>
</dbReference>
<dbReference type="InterPro" id="IPR007634">
    <property type="entry name" value="RNA_pol_sigma_54_DNA-bd"/>
</dbReference>
<evidence type="ECO:0000256" key="4">
    <source>
        <dbReference type="ARBA" id="ARBA00022695"/>
    </source>
</evidence>
<proteinExistence type="inferred from homology"/>
<dbReference type="InterPro" id="IPR038709">
    <property type="entry name" value="RpoN_core-bd_sf"/>
</dbReference>
<keyword evidence="2" id="KW-0240">DNA-directed RNA polymerase</keyword>
<dbReference type="PRINTS" id="PR00045">
    <property type="entry name" value="SIGMA54FCT"/>
</dbReference>
<keyword evidence="14" id="KW-1185">Reference proteome</keyword>
<dbReference type="GO" id="GO:0001216">
    <property type="term" value="F:DNA-binding transcription activator activity"/>
    <property type="evidence" value="ECO:0007669"/>
    <property type="project" value="InterPro"/>
</dbReference>
<evidence type="ECO:0000313" key="14">
    <source>
        <dbReference type="Proteomes" id="UP000323392"/>
    </source>
</evidence>
<comment type="similarity">
    <text evidence="1">Belongs to the sigma-54 factor family.</text>
</comment>
<comment type="caution">
    <text evidence="11">The sequence shown here is derived from an EMBL/GenBank/DDBJ whole genome shotgun (WGS) entry which is preliminary data.</text>
</comment>
<keyword evidence="8" id="KW-0804">Transcription</keyword>
<dbReference type="EMBL" id="FRBG01000001">
    <property type="protein sequence ID" value="SHK40612.1"/>
    <property type="molecule type" value="Genomic_DNA"/>
</dbReference>
<dbReference type="PROSITE" id="PS00718">
    <property type="entry name" value="SIGMA54_2"/>
    <property type="match status" value="1"/>
</dbReference>
<dbReference type="GO" id="GO:0000428">
    <property type="term" value="C:DNA-directed RNA polymerase complex"/>
    <property type="evidence" value="ECO:0007669"/>
    <property type="project" value="UniProtKB-KW"/>
</dbReference>
<dbReference type="STRING" id="1121328.JWYL7_1336"/>
<evidence type="ECO:0000313" key="12">
    <source>
        <dbReference type="EMBL" id="SHK40612.1"/>
    </source>
</evidence>
<reference evidence="11 13" key="1">
    <citation type="submission" date="2016-02" db="EMBL/GenBank/DDBJ databases">
        <title>Draft genome sequence for Clostridium paradoxum JW-YL-7.</title>
        <authorList>
            <person name="Utturkar S.M."/>
            <person name="Lancaster A."/>
            <person name="Poole F.L."/>
            <person name="Adams M.W."/>
            <person name="Brown S.D."/>
        </authorList>
    </citation>
    <scope>NUCLEOTIDE SEQUENCE [LARGE SCALE GENOMIC DNA]</scope>
    <source>
        <strain evidence="11 13">JW-YL-7</strain>
    </source>
</reference>
<evidence type="ECO:0000313" key="11">
    <source>
        <dbReference type="EMBL" id="KXZ40261.1"/>
    </source>
</evidence>
<feature type="domain" description="RNA polymerase sigma factor 54 core-binding" evidence="10">
    <location>
        <begin position="81"/>
        <end position="268"/>
    </location>
</feature>
<evidence type="ECO:0000256" key="5">
    <source>
        <dbReference type="ARBA" id="ARBA00023015"/>
    </source>
</evidence>
<dbReference type="PANTHER" id="PTHR32248">
    <property type="entry name" value="RNA POLYMERASE SIGMA-54 FACTOR"/>
    <property type="match status" value="1"/>
</dbReference>
<organism evidence="11 13">
    <name type="scientific">Alkalithermobacter thermoalcaliphilus JW-YL-7 = DSM 7308</name>
    <dbReference type="NCBI Taxonomy" id="1121328"/>
    <lineage>
        <taxon>Bacteria</taxon>
        <taxon>Bacillati</taxon>
        <taxon>Bacillota</taxon>
        <taxon>Clostridia</taxon>
        <taxon>Peptostreptococcales</taxon>
        <taxon>Tepidibacteraceae</taxon>
        <taxon>Alkalithermobacter</taxon>
    </lineage>
</organism>
<dbReference type="Gene3D" id="1.10.10.60">
    <property type="entry name" value="Homeodomain-like"/>
    <property type="match status" value="1"/>
</dbReference>